<proteinExistence type="predicted"/>
<comment type="caution">
    <text evidence="1">The sequence shown here is derived from an EMBL/GenBank/DDBJ whole genome shotgun (WGS) entry which is preliminary data.</text>
</comment>
<gene>
    <name evidence="1" type="ORF">B8W67_01180</name>
</gene>
<name>A0A7I7SDV1_9MYCO</name>
<dbReference type="AlphaFoldDB" id="A0A7I7SDV1"/>
<accession>A0A7I7SDV1</accession>
<dbReference type="Proteomes" id="UP000193577">
    <property type="component" value="Unassembled WGS sequence"/>
</dbReference>
<dbReference type="EMBL" id="NCXO01000002">
    <property type="protein sequence ID" value="OSC35719.1"/>
    <property type="molecule type" value="Genomic_DNA"/>
</dbReference>
<protein>
    <submittedName>
        <fullName evidence="1">Uncharacterized protein</fullName>
    </submittedName>
</protein>
<evidence type="ECO:0000313" key="1">
    <source>
        <dbReference type="EMBL" id="OSC35719.1"/>
    </source>
</evidence>
<organism evidence="1 2">
    <name type="scientific">Mycolicibacillus koreensis</name>
    <dbReference type="NCBI Taxonomy" id="1069220"/>
    <lineage>
        <taxon>Bacteria</taxon>
        <taxon>Bacillati</taxon>
        <taxon>Actinomycetota</taxon>
        <taxon>Actinomycetes</taxon>
        <taxon>Mycobacteriales</taxon>
        <taxon>Mycobacteriaceae</taxon>
        <taxon>Mycolicibacillus</taxon>
    </lineage>
</organism>
<evidence type="ECO:0000313" key="2">
    <source>
        <dbReference type="Proteomes" id="UP000193577"/>
    </source>
</evidence>
<keyword evidence="2" id="KW-1185">Reference proteome</keyword>
<reference evidence="1 2" key="1">
    <citation type="submission" date="2017-04" db="EMBL/GenBank/DDBJ databases">
        <title>The new phylogeny of genus Mycobacterium.</title>
        <authorList>
            <person name="Tortoli E."/>
            <person name="Trovato A."/>
            <person name="Cirillo D.M."/>
        </authorList>
    </citation>
    <scope>NUCLEOTIDE SEQUENCE [LARGE SCALE GENOMIC DNA]</scope>
    <source>
        <strain evidence="1 2">KCTC 19819</strain>
    </source>
</reference>
<sequence length="300" mass="33506">MSDPTRNVATVHTPRQWNPVAAVRRRRDAARRRRAGLRDRADEQHRWAILGDTRGTYGVAGAEQMRAFAPPPRIETPPDVDATVEVARVAWTPAELTELLAERKPGWHWMAFGSVLVQRRAAVQERLRDQQLCFAPPSGRRAETPQEAAALALDWAGEIAVLAEQVEQVMLSNGFQTLFTTDFDEENGDADAAMRPAQRLMDLHDGLLEIAEAVRGLAVPLQCRELFVDLGLLADVPLAGFATFIDDYLDRMAELPELLAIITRRGLRGPVPTDPVLLVMDDSTEVMQRFFARLRPMLAE</sequence>